<keyword evidence="1" id="KW-0488">Methylation</keyword>
<feature type="domain" description="DUF1559" evidence="3">
    <location>
        <begin position="43"/>
        <end position="104"/>
    </location>
</feature>
<dbReference type="InterPro" id="IPR000983">
    <property type="entry name" value="Bac_GSPG_pilin"/>
</dbReference>
<organism evidence="4 5">
    <name type="scientific">Lentisphaera profundi</name>
    <dbReference type="NCBI Taxonomy" id="1658616"/>
    <lineage>
        <taxon>Bacteria</taxon>
        <taxon>Pseudomonadati</taxon>
        <taxon>Lentisphaerota</taxon>
        <taxon>Lentisphaeria</taxon>
        <taxon>Lentisphaerales</taxon>
        <taxon>Lentisphaeraceae</taxon>
        <taxon>Lentisphaera</taxon>
    </lineage>
</organism>
<sequence length="228" mass="25848">MRTIIGKNKETQKFSQSFTLIEILVVVAIIGILASLLLPGLSKAREKARQAVCKSQLKQIYSAKYMFTDDNKGELPAVRGRVAGGHYKAWFWSVAPYLKIEQQDTLRLKMSDAVRVLKCPSNDIISRYGTQHYWTGYTYPIWAGWLQKGPGNYEQVNINSISAPHEALLLGEWTSYTYDRSWRVGRGGFHSGNANRLFIDGHVGQGLLDQNFAGANNYWYQWSYGQGQ</sequence>
<evidence type="ECO:0000256" key="1">
    <source>
        <dbReference type="ARBA" id="ARBA00022481"/>
    </source>
</evidence>
<evidence type="ECO:0000313" key="4">
    <source>
        <dbReference type="EMBL" id="WDE98904.1"/>
    </source>
</evidence>
<dbReference type="Proteomes" id="UP001214250">
    <property type="component" value="Chromosome 2"/>
</dbReference>
<accession>A0ABY7W1Q5</accession>
<name>A0ABY7W1Q5_9BACT</name>
<evidence type="ECO:0000313" key="5">
    <source>
        <dbReference type="Proteomes" id="UP001214250"/>
    </source>
</evidence>
<dbReference type="PRINTS" id="PR00813">
    <property type="entry name" value="BCTERIALGSPG"/>
</dbReference>
<dbReference type="SUPFAM" id="SSF54523">
    <property type="entry name" value="Pili subunits"/>
    <property type="match status" value="1"/>
</dbReference>
<dbReference type="NCBIfam" id="TIGR02532">
    <property type="entry name" value="IV_pilin_GFxxxE"/>
    <property type="match status" value="1"/>
</dbReference>
<keyword evidence="2" id="KW-0472">Membrane</keyword>
<keyword evidence="2" id="KW-1133">Transmembrane helix</keyword>
<evidence type="ECO:0000259" key="3">
    <source>
        <dbReference type="Pfam" id="PF07596"/>
    </source>
</evidence>
<keyword evidence="2" id="KW-0812">Transmembrane</keyword>
<protein>
    <submittedName>
        <fullName evidence="4">DUF1559 domain-containing protein</fullName>
    </submittedName>
</protein>
<feature type="transmembrane region" description="Helical" evidence="2">
    <location>
        <begin position="20"/>
        <end position="41"/>
    </location>
</feature>
<dbReference type="InterPro" id="IPR045584">
    <property type="entry name" value="Pilin-like"/>
</dbReference>
<dbReference type="Pfam" id="PF07596">
    <property type="entry name" value="SBP_bac_10"/>
    <property type="match status" value="1"/>
</dbReference>
<proteinExistence type="predicted"/>
<dbReference type="PANTHER" id="PTHR30093">
    <property type="entry name" value="GENERAL SECRETION PATHWAY PROTEIN G"/>
    <property type="match status" value="1"/>
</dbReference>
<evidence type="ECO:0000256" key="2">
    <source>
        <dbReference type="SAM" id="Phobius"/>
    </source>
</evidence>
<dbReference type="Pfam" id="PF07963">
    <property type="entry name" value="N_methyl"/>
    <property type="match status" value="1"/>
</dbReference>
<reference evidence="4 5" key="1">
    <citation type="submission" date="2023-02" db="EMBL/GenBank/DDBJ databases">
        <title>Genome sequence of Lentisphaera profundi SAORIC-696.</title>
        <authorList>
            <person name="Kim e."/>
            <person name="Cho J.-C."/>
            <person name="Choi A."/>
            <person name="Kang I."/>
        </authorList>
    </citation>
    <scope>NUCLEOTIDE SEQUENCE [LARGE SCALE GENOMIC DNA]</scope>
    <source>
        <strain evidence="4 5">SAORIC-696</strain>
    </source>
</reference>
<dbReference type="RefSeq" id="WP_274153772.1">
    <property type="nucleotide sequence ID" value="NZ_CP117812.1"/>
</dbReference>
<gene>
    <name evidence="4" type="ORF">PQO03_13780</name>
</gene>
<dbReference type="EMBL" id="CP117812">
    <property type="protein sequence ID" value="WDE98904.1"/>
    <property type="molecule type" value="Genomic_DNA"/>
</dbReference>
<dbReference type="InterPro" id="IPR011453">
    <property type="entry name" value="DUF1559"/>
</dbReference>
<dbReference type="InterPro" id="IPR012902">
    <property type="entry name" value="N_methyl_site"/>
</dbReference>
<keyword evidence="5" id="KW-1185">Reference proteome</keyword>
<dbReference type="Gene3D" id="3.30.700.10">
    <property type="entry name" value="Glycoprotein, Type 4 Pilin"/>
    <property type="match status" value="1"/>
</dbReference>